<dbReference type="PANTHER" id="PTHR36181:SF3">
    <property type="entry name" value="INTRON-ENCODED DNA ENDONUCLEASE AI5 BETA"/>
    <property type="match status" value="1"/>
</dbReference>
<reference evidence="3" key="1">
    <citation type="journal article" date="2013" name="PLoS ONE">
        <title>Complete Mitochondrial Genome of the Medicinal Mushroom Ganoderma lucidum.</title>
        <authorList>
            <person name="Li J."/>
            <person name="Zhang J."/>
            <person name="Chen H."/>
            <person name="Chen X."/>
            <person name="Lan J."/>
            <person name="Liu C."/>
        </authorList>
    </citation>
    <scope>NUCLEOTIDE SEQUENCE</scope>
</reference>
<proteinExistence type="predicted"/>
<dbReference type="AlphaFoldDB" id="T2I6Q6"/>
<organism evidence="3">
    <name type="scientific">Ganoderma lucidum</name>
    <name type="common">Ling zhi medicinal fungus</name>
    <name type="synonym">Bracket fungus</name>
    <dbReference type="NCBI Taxonomy" id="5315"/>
    <lineage>
        <taxon>Eukaryota</taxon>
        <taxon>Fungi</taxon>
        <taxon>Dikarya</taxon>
        <taxon>Basidiomycota</taxon>
        <taxon>Agaricomycotina</taxon>
        <taxon>Agaricomycetes</taxon>
        <taxon>Polyporales</taxon>
        <taxon>Polyporaceae</taxon>
        <taxon>Ganoderma</taxon>
    </lineage>
</organism>
<comment type="function">
    <text evidence="1">Mitochondrial DNA endonuclease involved in intron homing.</text>
</comment>
<accession>T2I6Q6</accession>
<dbReference type="SUPFAM" id="SSF55608">
    <property type="entry name" value="Homing endonucleases"/>
    <property type="match status" value="2"/>
</dbReference>
<dbReference type="PANTHER" id="PTHR36181">
    <property type="entry name" value="INTRON-ENCODED ENDONUCLEASE AI3-RELATED"/>
    <property type="match status" value="1"/>
</dbReference>
<dbReference type="Pfam" id="PF00961">
    <property type="entry name" value="LAGLIDADG_1"/>
    <property type="match status" value="2"/>
</dbReference>
<evidence type="ECO:0000259" key="2">
    <source>
        <dbReference type="Pfam" id="PF00961"/>
    </source>
</evidence>
<evidence type="ECO:0000313" key="3">
    <source>
        <dbReference type="EMBL" id="CCQ18563.1"/>
    </source>
</evidence>
<evidence type="ECO:0000256" key="1">
    <source>
        <dbReference type="ARBA" id="ARBA00002670"/>
    </source>
</evidence>
<protein>
    <submittedName>
        <fullName evidence="3">Intronic ORF at intron of rnl</fullName>
    </submittedName>
</protein>
<sequence>HILIKKLWIMMNRNFTKPNKNLIPWQVTGLTDGEGSFVYSITNTGKGSTGQKISLEFKVTQKTHSEGVLYELKEYFGCGNVVIDNRKTDTKKFHINSLKLLLEKVIPHFDEYPCLTSKELNYKDWKKICLIMSKKEHLNLTGMEEINKIVLLMNKNRSFEDKYNHCKSFLGLSDLEVKYDLPDNWVQGFLTGEGLFYHYLNGTVINPSLELGQNSHDVAILIALKKFFNGGYIKPKYKFNDLEECKNSRSLNRFILRNTETIIQFVDKYPMLTRKHLDYEDWKKVVELKNKGLHKTEEGLALINEIVSKMNSKRDSDYNP</sequence>
<dbReference type="Gene3D" id="3.10.28.10">
    <property type="entry name" value="Homing endonucleases"/>
    <property type="match status" value="2"/>
</dbReference>
<feature type="non-terminal residue" evidence="3">
    <location>
        <position position="1"/>
    </location>
</feature>
<feature type="domain" description="Homing endonuclease LAGLIDADG" evidence="2">
    <location>
        <begin position="28"/>
        <end position="129"/>
    </location>
</feature>
<dbReference type="InterPro" id="IPR027434">
    <property type="entry name" value="Homing_endonucl"/>
</dbReference>
<dbReference type="EMBL" id="HF570115">
    <property type="protein sequence ID" value="CCQ18563.1"/>
    <property type="molecule type" value="Genomic_DNA"/>
</dbReference>
<gene>
    <name evidence="3" type="primary">ip2</name>
</gene>
<feature type="domain" description="Homing endonuclease LAGLIDADG" evidence="2">
    <location>
        <begin position="188"/>
        <end position="286"/>
    </location>
</feature>
<dbReference type="GO" id="GO:0005739">
    <property type="term" value="C:mitochondrion"/>
    <property type="evidence" value="ECO:0007669"/>
    <property type="project" value="UniProtKB-ARBA"/>
</dbReference>
<dbReference type="InterPro" id="IPR051289">
    <property type="entry name" value="LAGLIDADG_Endonuclease"/>
</dbReference>
<name>T2I6Q6_GANLU</name>
<dbReference type="InterPro" id="IPR004860">
    <property type="entry name" value="LAGLIDADG_dom"/>
</dbReference>
<dbReference type="GO" id="GO:0004519">
    <property type="term" value="F:endonuclease activity"/>
    <property type="evidence" value="ECO:0007669"/>
    <property type="project" value="InterPro"/>
</dbReference>